<comment type="cofactor">
    <cofactor evidence="1">
        <name>Mg(2+)</name>
        <dbReference type="ChEBI" id="CHEBI:18420"/>
    </cofactor>
</comment>
<feature type="domain" description="Nudix hydrolase" evidence="3">
    <location>
        <begin position="105"/>
        <end position="271"/>
    </location>
</feature>
<dbReference type="InterPro" id="IPR000086">
    <property type="entry name" value="NUDIX_hydrolase_dom"/>
</dbReference>
<reference evidence="4" key="1">
    <citation type="submission" date="2022-07" db="EMBL/GenBank/DDBJ databases">
        <title>Phylogenomic reconstructions and comparative analyses of Kickxellomycotina fungi.</title>
        <authorList>
            <person name="Reynolds N.K."/>
            <person name="Stajich J.E."/>
            <person name="Barry K."/>
            <person name="Grigoriev I.V."/>
            <person name="Crous P."/>
            <person name="Smith M.E."/>
        </authorList>
    </citation>
    <scope>NUCLEOTIDE SEQUENCE</scope>
    <source>
        <strain evidence="4">RSA 567</strain>
    </source>
</reference>
<name>A0A9W8B2Q8_9FUNG</name>
<evidence type="ECO:0000313" key="5">
    <source>
        <dbReference type="Proteomes" id="UP001151582"/>
    </source>
</evidence>
<dbReference type="CDD" id="cd03424">
    <property type="entry name" value="NUDIX_ADPRase_Nudt5_UGPPase_Nudt14"/>
    <property type="match status" value="1"/>
</dbReference>
<keyword evidence="2" id="KW-0378">Hydrolase</keyword>
<gene>
    <name evidence="4" type="ORF">H4R34_004376</name>
</gene>
<keyword evidence="5" id="KW-1185">Reference proteome</keyword>
<dbReference type="GO" id="GO:0080041">
    <property type="term" value="F:ADP-ribose pyrophosphohydrolase activity"/>
    <property type="evidence" value="ECO:0007669"/>
    <property type="project" value="TreeGrafter"/>
</dbReference>
<dbReference type="EMBL" id="JANBQB010000539">
    <property type="protein sequence ID" value="KAJ1975336.1"/>
    <property type="molecule type" value="Genomic_DNA"/>
</dbReference>
<evidence type="ECO:0000313" key="4">
    <source>
        <dbReference type="EMBL" id="KAJ1975336.1"/>
    </source>
</evidence>
<dbReference type="AlphaFoldDB" id="A0A9W8B2Q8"/>
<comment type="caution">
    <text evidence="4">The sequence shown here is derived from an EMBL/GenBank/DDBJ whole genome shotgun (WGS) entry which is preliminary data.</text>
</comment>
<dbReference type="Proteomes" id="UP001151582">
    <property type="component" value="Unassembled WGS sequence"/>
</dbReference>
<dbReference type="Gene3D" id="3.90.79.10">
    <property type="entry name" value="Nucleoside Triphosphate Pyrophosphohydrolase"/>
    <property type="match status" value="1"/>
</dbReference>
<dbReference type="SUPFAM" id="SSF55811">
    <property type="entry name" value="Nudix"/>
    <property type="match status" value="1"/>
</dbReference>
<dbReference type="OrthoDB" id="10249920at2759"/>
<evidence type="ECO:0000259" key="3">
    <source>
        <dbReference type="PROSITE" id="PS51462"/>
    </source>
</evidence>
<dbReference type="Pfam" id="PF00293">
    <property type="entry name" value="NUDIX"/>
    <property type="match status" value="1"/>
</dbReference>
<dbReference type="PANTHER" id="PTHR11839:SF18">
    <property type="entry name" value="NUDIX HYDROLASE DOMAIN-CONTAINING PROTEIN"/>
    <property type="match status" value="1"/>
</dbReference>
<dbReference type="GO" id="GO:0080042">
    <property type="term" value="F:ADP-glucose pyrophosphohydrolase activity"/>
    <property type="evidence" value="ECO:0007669"/>
    <property type="project" value="TreeGrafter"/>
</dbReference>
<sequence length="282" mass="30496">MGKTEHSITLEHRQADGAVAIQQVPVTAAHADIDVAPVMDFQPFKAWAATLQRQLANHHADDVAIDRIQVQSVDYFKNQQMGFVKFQVAASLRASGAPLPGVVFMRGGSVCILLVLSPSDPTPSASESQEHVVLTVQPRLPIAHIQFAELPAGMLDGSGAFKGKAAQELEEETGIKVQEHGLVDITELALGSPEASGQPSGIYMSPGGCDEFMRILLCRKTMPRHQIEELRGQLTGLRKEGEAITLRLCPLKDLWRETRDAKALAAIALYQGLKAEGRLPPA</sequence>
<dbReference type="PROSITE" id="PS51462">
    <property type="entry name" value="NUDIX"/>
    <property type="match status" value="1"/>
</dbReference>
<organism evidence="4 5">
    <name type="scientific">Dimargaris verticillata</name>
    <dbReference type="NCBI Taxonomy" id="2761393"/>
    <lineage>
        <taxon>Eukaryota</taxon>
        <taxon>Fungi</taxon>
        <taxon>Fungi incertae sedis</taxon>
        <taxon>Zoopagomycota</taxon>
        <taxon>Kickxellomycotina</taxon>
        <taxon>Dimargaritomycetes</taxon>
        <taxon>Dimargaritales</taxon>
        <taxon>Dimargaritaceae</taxon>
        <taxon>Dimargaris</taxon>
    </lineage>
</organism>
<accession>A0A9W8B2Q8</accession>
<dbReference type="InterPro" id="IPR015797">
    <property type="entry name" value="NUDIX_hydrolase-like_dom_sf"/>
</dbReference>
<proteinExistence type="predicted"/>
<dbReference type="GO" id="GO:0019693">
    <property type="term" value="P:ribose phosphate metabolic process"/>
    <property type="evidence" value="ECO:0007669"/>
    <property type="project" value="TreeGrafter"/>
</dbReference>
<evidence type="ECO:0000256" key="1">
    <source>
        <dbReference type="ARBA" id="ARBA00001946"/>
    </source>
</evidence>
<evidence type="ECO:0000256" key="2">
    <source>
        <dbReference type="ARBA" id="ARBA00022801"/>
    </source>
</evidence>
<dbReference type="PANTHER" id="PTHR11839">
    <property type="entry name" value="UDP/ADP-SUGAR PYROPHOSPHATASE"/>
    <property type="match status" value="1"/>
</dbReference>
<dbReference type="GO" id="GO:0006753">
    <property type="term" value="P:nucleoside phosphate metabolic process"/>
    <property type="evidence" value="ECO:0007669"/>
    <property type="project" value="TreeGrafter"/>
</dbReference>
<protein>
    <recommendedName>
        <fullName evidence="3">Nudix hydrolase domain-containing protein</fullName>
    </recommendedName>
</protein>